<dbReference type="RefSeq" id="WP_012164014.1">
    <property type="nucleotide sequence ID" value="NC_009925.1"/>
</dbReference>
<feature type="domain" description="HD" evidence="7">
    <location>
        <begin position="28"/>
        <end position="143"/>
    </location>
</feature>
<dbReference type="HOGENOM" id="CLU_089580_1_2_3"/>
<dbReference type="SMART" id="SM00471">
    <property type="entry name" value="HDc"/>
    <property type="match status" value="1"/>
</dbReference>
<dbReference type="InterPro" id="IPR051094">
    <property type="entry name" value="Diverse_Catalytic_Enzymes"/>
</dbReference>
<evidence type="ECO:0000313" key="8">
    <source>
        <dbReference type="EMBL" id="ABW28624.1"/>
    </source>
</evidence>
<dbReference type="Gene3D" id="1.10.3210.10">
    <property type="entry name" value="Hypothetical protein af1432"/>
    <property type="match status" value="1"/>
</dbReference>
<dbReference type="GO" id="GO:0046872">
    <property type="term" value="F:metal ion binding"/>
    <property type="evidence" value="ECO:0007669"/>
    <property type="project" value="UniProtKB-KW"/>
</dbReference>
<name>B0C3C5_ACAM1</name>
<gene>
    <name evidence="8" type="ordered locus">AM1_3634</name>
</gene>
<evidence type="ECO:0000256" key="5">
    <source>
        <dbReference type="ARBA" id="ARBA00023004"/>
    </source>
</evidence>
<dbReference type="Pfam" id="PF01966">
    <property type="entry name" value="HD"/>
    <property type="match status" value="1"/>
</dbReference>
<dbReference type="AlphaFoldDB" id="B0C3C5"/>
<dbReference type="SUPFAM" id="SSF109604">
    <property type="entry name" value="HD-domain/PDEase-like"/>
    <property type="match status" value="1"/>
</dbReference>
<dbReference type="OrthoDB" id="5295945at2"/>
<proteinExistence type="predicted"/>
<evidence type="ECO:0000256" key="3">
    <source>
        <dbReference type="ARBA" id="ARBA00022741"/>
    </source>
</evidence>
<evidence type="ECO:0000256" key="6">
    <source>
        <dbReference type="ARBA" id="ARBA00049417"/>
    </source>
</evidence>
<dbReference type="eggNOG" id="COG1713">
    <property type="taxonomic scope" value="Bacteria"/>
</dbReference>
<sequence length="200" mass="22552">MTSVQPDLAPWARDTVLQWLKENVPEIRIQHILRVEAMARDLAQRHQLDQEQAARAGLMHDLAKYFPPAQLLALAQKHQLPTDPVDEANPHLLHAQVSALVAQETFGITDTEILAAISNHTLGQPQMSDLSCVVFLADSLEPGRGDRPKVQAAREMSYQDLHHAVALVCDLTLKHLVKTQRLIHPRMVLTRNWAWLELQS</sequence>
<evidence type="ECO:0000313" key="9">
    <source>
        <dbReference type="Proteomes" id="UP000000268"/>
    </source>
</evidence>
<dbReference type="InterPro" id="IPR005249">
    <property type="entry name" value="YqeK"/>
</dbReference>
<protein>
    <recommendedName>
        <fullName evidence="1">bis(5'-nucleosyl)-tetraphosphatase (symmetrical)</fullName>
        <ecNumber evidence="1">3.6.1.41</ecNumber>
    </recommendedName>
</protein>
<dbReference type="GO" id="GO:0008803">
    <property type="term" value="F:bis(5'-nucleosyl)-tetraphosphatase (symmetrical) activity"/>
    <property type="evidence" value="ECO:0007669"/>
    <property type="project" value="UniProtKB-EC"/>
</dbReference>
<evidence type="ECO:0000256" key="1">
    <source>
        <dbReference type="ARBA" id="ARBA00012506"/>
    </source>
</evidence>
<dbReference type="InterPro" id="IPR003607">
    <property type="entry name" value="HD/PDEase_dom"/>
</dbReference>
<keyword evidence="5" id="KW-0408">Iron</keyword>
<comment type="catalytic activity">
    <reaction evidence="6">
        <text>P(1),P(4)-bis(5'-adenosyl) tetraphosphate + H2O = 2 ADP + 2 H(+)</text>
        <dbReference type="Rhea" id="RHEA:24252"/>
        <dbReference type="ChEBI" id="CHEBI:15377"/>
        <dbReference type="ChEBI" id="CHEBI:15378"/>
        <dbReference type="ChEBI" id="CHEBI:58141"/>
        <dbReference type="ChEBI" id="CHEBI:456216"/>
        <dbReference type="EC" id="3.6.1.41"/>
    </reaction>
</comment>
<dbReference type="KEGG" id="amr:AM1_3634"/>
<keyword evidence="4" id="KW-0378">Hydrolase</keyword>
<organism evidence="8 9">
    <name type="scientific">Acaryochloris marina (strain MBIC 11017)</name>
    <dbReference type="NCBI Taxonomy" id="329726"/>
    <lineage>
        <taxon>Bacteria</taxon>
        <taxon>Bacillati</taxon>
        <taxon>Cyanobacteriota</taxon>
        <taxon>Cyanophyceae</taxon>
        <taxon>Acaryochloridales</taxon>
        <taxon>Acaryochloridaceae</taxon>
        <taxon>Acaryochloris</taxon>
    </lineage>
</organism>
<keyword evidence="3" id="KW-0547">Nucleotide-binding</keyword>
<reference evidence="8 9" key="1">
    <citation type="journal article" date="2008" name="Proc. Natl. Acad. Sci. U.S.A.">
        <title>Niche adaptation and genome expansion in the chlorophyll d-producing cyanobacterium Acaryochloris marina.</title>
        <authorList>
            <person name="Swingley W.D."/>
            <person name="Chen M."/>
            <person name="Cheung P.C."/>
            <person name="Conrad A.L."/>
            <person name="Dejesa L.C."/>
            <person name="Hao J."/>
            <person name="Honchak B.M."/>
            <person name="Karbach L.E."/>
            <person name="Kurdoglu A."/>
            <person name="Lahiri S."/>
            <person name="Mastrian S.D."/>
            <person name="Miyashita H."/>
            <person name="Page L."/>
            <person name="Ramakrishna P."/>
            <person name="Satoh S."/>
            <person name="Sattley W.M."/>
            <person name="Shimada Y."/>
            <person name="Taylor H.L."/>
            <person name="Tomo T."/>
            <person name="Tsuchiya T."/>
            <person name="Wang Z.T."/>
            <person name="Raymond J."/>
            <person name="Mimuro M."/>
            <person name="Blankenship R.E."/>
            <person name="Touchman J.W."/>
        </authorList>
    </citation>
    <scope>NUCLEOTIDE SEQUENCE [LARGE SCALE GENOMIC DNA]</scope>
    <source>
        <strain evidence="9">MBIC 11017</strain>
    </source>
</reference>
<dbReference type="Proteomes" id="UP000000268">
    <property type="component" value="Chromosome"/>
</dbReference>
<keyword evidence="9" id="KW-1185">Reference proteome</keyword>
<evidence type="ECO:0000256" key="2">
    <source>
        <dbReference type="ARBA" id="ARBA00022723"/>
    </source>
</evidence>
<dbReference type="NCBIfam" id="TIGR00488">
    <property type="entry name" value="bis(5'-nucleosyl)-tetraphosphatase (symmetrical) YqeK"/>
    <property type="match status" value="1"/>
</dbReference>
<dbReference type="GO" id="GO:0000166">
    <property type="term" value="F:nucleotide binding"/>
    <property type="evidence" value="ECO:0007669"/>
    <property type="project" value="UniProtKB-KW"/>
</dbReference>
<dbReference type="EC" id="3.6.1.41" evidence="1"/>
<dbReference type="CDD" id="cd00077">
    <property type="entry name" value="HDc"/>
    <property type="match status" value="1"/>
</dbReference>
<evidence type="ECO:0000256" key="4">
    <source>
        <dbReference type="ARBA" id="ARBA00022801"/>
    </source>
</evidence>
<dbReference type="EMBL" id="CP000828">
    <property type="protein sequence ID" value="ABW28624.1"/>
    <property type="molecule type" value="Genomic_DNA"/>
</dbReference>
<dbReference type="PANTHER" id="PTHR35795:SF1">
    <property type="entry name" value="BIS(5'-NUCLEOSYL)-TETRAPHOSPHATASE, SYMMETRICAL"/>
    <property type="match status" value="1"/>
</dbReference>
<keyword evidence="2" id="KW-0479">Metal-binding</keyword>
<dbReference type="PROSITE" id="PS51831">
    <property type="entry name" value="HD"/>
    <property type="match status" value="1"/>
</dbReference>
<dbReference type="STRING" id="329726.AM1_3634"/>
<evidence type="ECO:0000259" key="7">
    <source>
        <dbReference type="PROSITE" id="PS51831"/>
    </source>
</evidence>
<dbReference type="InterPro" id="IPR006674">
    <property type="entry name" value="HD_domain"/>
</dbReference>
<dbReference type="PANTHER" id="PTHR35795">
    <property type="entry name" value="SLR1885 PROTEIN"/>
    <property type="match status" value="1"/>
</dbReference>
<accession>B0C3C5</accession>